<dbReference type="RefSeq" id="WP_148578634.1">
    <property type="nucleotide sequence ID" value="NZ_SDKK01000007.1"/>
</dbReference>
<dbReference type="Proteomes" id="UP000389128">
    <property type="component" value="Unassembled WGS sequence"/>
</dbReference>
<evidence type="ECO:0000313" key="2">
    <source>
        <dbReference type="EMBL" id="TYC59610.1"/>
    </source>
</evidence>
<accession>A0A6C2CZR7</accession>
<gene>
    <name evidence="2" type="ORF">ETQ85_08555</name>
</gene>
<dbReference type="Gene3D" id="3.40.50.1820">
    <property type="entry name" value="alpha/beta hydrolase"/>
    <property type="match status" value="1"/>
</dbReference>
<comment type="caution">
    <text evidence="2">The sequence shown here is derived from an EMBL/GenBank/DDBJ whole genome shotgun (WGS) entry which is preliminary data.</text>
</comment>
<proteinExistence type="predicted"/>
<dbReference type="OrthoDB" id="9810066at2"/>
<feature type="domain" description="Dienelactone hydrolase" evidence="1">
    <location>
        <begin position="19"/>
        <end position="167"/>
    </location>
</feature>
<dbReference type="PANTHER" id="PTHR46623:SF7">
    <property type="entry name" value="CARBOXYMETHYLENEBUTENOLIDASE"/>
    <property type="match status" value="1"/>
</dbReference>
<organism evidence="2 3">
    <name type="scientific">Zoogloea oleivorans</name>
    <dbReference type="NCBI Taxonomy" id="1552750"/>
    <lineage>
        <taxon>Bacteria</taxon>
        <taxon>Pseudomonadati</taxon>
        <taxon>Pseudomonadota</taxon>
        <taxon>Betaproteobacteria</taxon>
        <taxon>Rhodocyclales</taxon>
        <taxon>Zoogloeaceae</taxon>
        <taxon>Zoogloea</taxon>
    </lineage>
</organism>
<evidence type="ECO:0000313" key="3">
    <source>
        <dbReference type="Proteomes" id="UP000389128"/>
    </source>
</evidence>
<keyword evidence="3" id="KW-1185">Reference proteome</keyword>
<dbReference type="PANTHER" id="PTHR46623">
    <property type="entry name" value="CARBOXYMETHYLENEBUTENOLIDASE-RELATED"/>
    <property type="match status" value="1"/>
</dbReference>
<dbReference type="AlphaFoldDB" id="A0A6C2CZR7"/>
<sequence length="229" mass="24921">MMKLRHTPLSIAAGPIWLEALLAHSPDAAGLILIAQNSVGNHRNSREAHFAKRLQEAGYATLIFDLLTRHEEARDPDTRYNTPLLGQRISALFEWLRHQPPLVPLPVGLVASSTGSAAAIRAIAKEPTMVSALVCRGGRPGLAGMSPLQQVACPTRMIVGEKDDGLTHVRQAYEQLTCQKDWRVVAGTDDLFREPGALDTTATQAAEWFQRHLAHVPVTVGTDDSASTR</sequence>
<keyword evidence="2" id="KW-0378">Hydrolase</keyword>
<protein>
    <submittedName>
        <fullName evidence="2">Alpha/beta hydrolase</fullName>
    </submittedName>
</protein>
<dbReference type="EMBL" id="SDKK01000007">
    <property type="protein sequence ID" value="TYC59610.1"/>
    <property type="molecule type" value="Genomic_DNA"/>
</dbReference>
<dbReference type="InterPro" id="IPR029058">
    <property type="entry name" value="AB_hydrolase_fold"/>
</dbReference>
<dbReference type="SUPFAM" id="SSF53474">
    <property type="entry name" value="alpha/beta-Hydrolases"/>
    <property type="match status" value="1"/>
</dbReference>
<reference evidence="2 3" key="1">
    <citation type="submission" date="2019-01" db="EMBL/GenBank/DDBJ databases">
        <title>Zoogloea oleivorans genome sequencing and assembly.</title>
        <authorList>
            <person name="Tancsics A."/>
            <person name="Farkas M."/>
            <person name="Kriszt B."/>
            <person name="Maroti G."/>
            <person name="Horvath B."/>
        </authorList>
    </citation>
    <scope>NUCLEOTIDE SEQUENCE [LARGE SCALE GENOMIC DNA]</scope>
    <source>
        <strain evidence="2 3">Buc</strain>
    </source>
</reference>
<dbReference type="GO" id="GO:0016787">
    <property type="term" value="F:hydrolase activity"/>
    <property type="evidence" value="ECO:0007669"/>
    <property type="project" value="UniProtKB-KW"/>
</dbReference>
<dbReference type="Pfam" id="PF01738">
    <property type="entry name" value="DLH"/>
    <property type="match status" value="1"/>
</dbReference>
<evidence type="ECO:0000259" key="1">
    <source>
        <dbReference type="Pfam" id="PF01738"/>
    </source>
</evidence>
<dbReference type="InterPro" id="IPR002925">
    <property type="entry name" value="Dienelactn_hydro"/>
</dbReference>
<name>A0A6C2CZR7_9RHOO</name>
<dbReference type="InterPro" id="IPR051049">
    <property type="entry name" value="Dienelactone_hydrolase-like"/>
</dbReference>